<dbReference type="AlphaFoldDB" id="A0AAE9DXL8"/>
<sequence>MQPWRRPPPLLTEEEQAALKAQRLLAAQERQEIQDWKNNQKKMWPIITEDFQPEFWIEQYRERHAETLARSVDIYVERIENLDKSEAESLLFEILTKITFVENNLTVNGAQTVETLFENLKKAPSASGDIPFKSIEELSDFLNSMYLNFRKEGDEFRNIGVQGRRWIQFLKNELDNGNYVEEDNFHDLYEDFKRTIPAGNEFALHEAAMDFTSLREIGNMIPVFKYQKATGHLELVNPEAQECLFINLPIFSDTLNSAHMFKIDFSRGVSSLGVFKGIQFPFRQAFTCAGEVASELGANMFIKHCSQGDKAFDSKKIPTSLIGNSAAVHGNIAPMKSKNPFEVFEVEVSPLSLEDNLCTGTSGKIINSIGDGAREPADIGNVEKVLNDNLKKSVSRPAKVPENA</sequence>
<feature type="coiled-coil region" evidence="1">
    <location>
        <begin position="11"/>
        <end position="39"/>
    </location>
</feature>
<protein>
    <submittedName>
        <fullName evidence="2">Uncharacterized protein</fullName>
    </submittedName>
</protein>
<name>A0AAE9DXL8_CAEBR</name>
<proteinExistence type="predicted"/>
<dbReference type="Proteomes" id="UP000829354">
    <property type="component" value="Chromosome I"/>
</dbReference>
<gene>
    <name evidence="2" type="ORF">L5515_000167</name>
</gene>
<reference evidence="2 3" key="1">
    <citation type="submission" date="2022-04" db="EMBL/GenBank/DDBJ databases">
        <title>Chromosome-level reference genomes for two strains of Caenorhabditis briggsae: an improved platform for comparative genomics.</title>
        <authorList>
            <person name="Stevens L."/>
            <person name="Andersen E."/>
        </authorList>
    </citation>
    <scope>NUCLEOTIDE SEQUENCE [LARGE SCALE GENOMIC DNA]</scope>
    <source>
        <strain evidence="2">VX34</strain>
        <tissue evidence="2">Whole-organism</tissue>
    </source>
</reference>
<keyword evidence="3" id="KW-1185">Reference proteome</keyword>
<evidence type="ECO:0000256" key="1">
    <source>
        <dbReference type="SAM" id="Coils"/>
    </source>
</evidence>
<accession>A0AAE9DXL8</accession>
<evidence type="ECO:0000313" key="3">
    <source>
        <dbReference type="Proteomes" id="UP000829354"/>
    </source>
</evidence>
<organism evidence="2 3">
    <name type="scientific">Caenorhabditis briggsae</name>
    <dbReference type="NCBI Taxonomy" id="6238"/>
    <lineage>
        <taxon>Eukaryota</taxon>
        <taxon>Metazoa</taxon>
        <taxon>Ecdysozoa</taxon>
        <taxon>Nematoda</taxon>
        <taxon>Chromadorea</taxon>
        <taxon>Rhabditida</taxon>
        <taxon>Rhabditina</taxon>
        <taxon>Rhabditomorpha</taxon>
        <taxon>Rhabditoidea</taxon>
        <taxon>Rhabditidae</taxon>
        <taxon>Peloderinae</taxon>
        <taxon>Caenorhabditis</taxon>
    </lineage>
</organism>
<evidence type="ECO:0000313" key="2">
    <source>
        <dbReference type="EMBL" id="UMM10355.1"/>
    </source>
</evidence>
<keyword evidence="1" id="KW-0175">Coiled coil</keyword>
<dbReference type="EMBL" id="CP092620">
    <property type="protein sequence ID" value="UMM10355.1"/>
    <property type="molecule type" value="Genomic_DNA"/>
</dbReference>